<dbReference type="InterPro" id="IPR045403">
    <property type="entry name" value="HTH_59_Firmicutes_type"/>
</dbReference>
<protein>
    <submittedName>
        <fullName evidence="2">Regulatory protein MerR</fullName>
    </submittedName>
</protein>
<evidence type="ECO:0000259" key="1">
    <source>
        <dbReference type="Pfam" id="PF20038"/>
    </source>
</evidence>
<organism evidence="2 3">
    <name type="scientific">Desulfofundulus kuznetsovii (strain DSM 6115 / VKM B-1805 / 17)</name>
    <name type="common">Desulfotomaculum kuznetsovii</name>
    <dbReference type="NCBI Taxonomy" id="760568"/>
    <lineage>
        <taxon>Bacteria</taxon>
        <taxon>Bacillati</taxon>
        <taxon>Bacillota</taxon>
        <taxon>Clostridia</taxon>
        <taxon>Eubacteriales</taxon>
        <taxon>Peptococcaceae</taxon>
        <taxon>Desulfofundulus</taxon>
    </lineage>
</organism>
<gene>
    <name evidence="2" type="ordered locus">Desku_0886</name>
</gene>
<dbReference type="Pfam" id="PF20038">
    <property type="entry name" value="HTH_59"/>
    <property type="match status" value="1"/>
</dbReference>
<keyword evidence="3" id="KW-1185">Reference proteome</keyword>
<accession>A0AAU8PNX5</accession>
<name>A0AAU8PNX5_DESK7</name>
<feature type="domain" description="Helix-turn-helix" evidence="1">
    <location>
        <begin position="220"/>
        <end position="274"/>
    </location>
</feature>
<evidence type="ECO:0000313" key="3">
    <source>
        <dbReference type="Proteomes" id="UP000009229"/>
    </source>
</evidence>
<sequence>MKKVEIVDRWENFPVENEAYTIGRDSESGRWFFAWGPDWPRKLTRFGDGVPEDGWYVPANLEEPLAHSGIEWFDTEEEALRAREGAIRCFDTVSNRNLVPGMDVDAVIYTTENRGDRATLTLRIPRAGTLYLTVDPEGIFLQGNLDHAYLYSLGERYVCGPAHTIYEDVAAALAEAVEESGFPLPGELKWELSDYGIRWVGDFVGGIDRESVSLDLENPLWEVVTTKEAAQEWGVADATIRQYILEGKFRPDEVRKSGGTWLIKRGALWRVFGVPKR</sequence>
<proteinExistence type="predicted"/>
<dbReference type="AlphaFoldDB" id="A0AAU8PNX5"/>
<dbReference type="RefSeq" id="WP_013822000.1">
    <property type="nucleotide sequence ID" value="NC_015573.1"/>
</dbReference>
<reference evidence="3" key="1">
    <citation type="submission" date="2011-05" db="EMBL/GenBank/DDBJ databases">
        <title>Complete sequence of Desulfotomaculum kuznetsovii DSM 6115.</title>
        <authorList>
            <person name="Lucas S."/>
            <person name="Han J."/>
            <person name="Lapidus A."/>
            <person name="Cheng J.-F."/>
            <person name="Goodwin L."/>
            <person name="Pitluck S."/>
            <person name="Peters L."/>
            <person name="Mikhailova N."/>
            <person name="Lu M."/>
            <person name="Saunders E."/>
            <person name="Han C."/>
            <person name="Tapia R."/>
            <person name="Land M."/>
            <person name="Hauser L."/>
            <person name="Kyrpides N."/>
            <person name="Ivanova N."/>
            <person name="Pagani I."/>
            <person name="Nazina T."/>
            <person name="Ivanova A."/>
            <person name="Parshina S."/>
            <person name="Kuever J."/>
            <person name="Muyzer G."/>
            <person name="Plugge C."/>
            <person name="Stams A."/>
            <person name="Woyke T."/>
        </authorList>
    </citation>
    <scope>NUCLEOTIDE SEQUENCE [LARGE SCALE GENOMIC DNA]</scope>
    <source>
        <strain evidence="3">DSM 6115 / VKM B-1805 / 17</strain>
    </source>
</reference>
<dbReference type="EMBL" id="CP002770">
    <property type="protein sequence ID" value="AEG14485.1"/>
    <property type="molecule type" value="Genomic_DNA"/>
</dbReference>
<dbReference type="KEGG" id="dku:Desku_0886"/>
<dbReference type="Proteomes" id="UP000009229">
    <property type="component" value="Chromosome"/>
</dbReference>
<evidence type="ECO:0000313" key="2">
    <source>
        <dbReference type="EMBL" id="AEG14485.1"/>
    </source>
</evidence>